<dbReference type="InterPro" id="IPR036291">
    <property type="entry name" value="NAD(P)-bd_dom_sf"/>
</dbReference>
<keyword evidence="1" id="KW-0560">Oxidoreductase</keyword>
<dbReference type="AlphaFoldDB" id="A0A934I441"/>
<dbReference type="GO" id="GO:0016491">
    <property type="term" value="F:oxidoreductase activity"/>
    <property type="evidence" value="ECO:0007669"/>
    <property type="project" value="UniProtKB-KW"/>
</dbReference>
<gene>
    <name evidence="2" type="ORF">JDV75_08515</name>
</gene>
<protein>
    <submittedName>
        <fullName evidence="2">SDR family NAD(P)-dependent oxidoreductase</fullName>
    </submittedName>
</protein>
<proteinExistence type="predicted"/>
<evidence type="ECO:0000313" key="3">
    <source>
        <dbReference type="Proteomes" id="UP000645966"/>
    </source>
</evidence>
<dbReference type="InterPro" id="IPR002347">
    <property type="entry name" value="SDR_fam"/>
</dbReference>
<accession>A0A934I441</accession>
<dbReference type="Gene3D" id="3.40.50.720">
    <property type="entry name" value="NAD(P)-binding Rossmann-like Domain"/>
    <property type="match status" value="1"/>
</dbReference>
<name>A0A934I441_9CORY</name>
<keyword evidence="3" id="KW-1185">Reference proteome</keyword>
<reference evidence="2" key="1">
    <citation type="submission" date="2020-12" db="EMBL/GenBank/DDBJ databases">
        <title>Genome public.</title>
        <authorList>
            <person name="Sun Q."/>
        </authorList>
    </citation>
    <scope>NUCLEOTIDE SEQUENCE</scope>
    <source>
        <strain evidence="2">CCM 8863</strain>
    </source>
</reference>
<sequence length="283" mass="30252">MSRPPLVEVPRTIVVTGASDGIGAAAARKLADLGHRVIVVGRDPAKTRFVATAIGAPHFTADFSSLDEVRELAASLAEIAPRIDVLANNAGGVFAPERTVTDDGNELTLQVNHLAPFLLTELLADNLAAGLGYVVGTASIAAKYYGKLDVNDLDNADGPWDPMKTYGDSKMMNIIHARELSRRHADRGIYGVSFHPGVIASNFGSGTGGRLEFFYTNPVIRMALSSSDKGAYRLVRLATGTVGVDFVPGGYYLGKKKGPDYPGSRDPEIARRLWEESARRVGL</sequence>
<dbReference type="PRINTS" id="PR00081">
    <property type="entry name" value="GDHRDH"/>
</dbReference>
<dbReference type="Pfam" id="PF00106">
    <property type="entry name" value="adh_short"/>
    <property type="match status" value="1"/>
</dbReference>
<comment type="caution">
    <text evidence="2">The sequence shown here is derived from an EMBL/GenBank/DDBJ whole genome shotgun (WGS) entry which is preliminary data.</text>
</comment>
<organism evidence="2 3">
    <name type="scientific">Corynebacterium meridianum</name>
    <dbReference type="NCBI Taxonomy" id="2765363"/>
    <lineage>
        <taxon>Bacteria</taxon>
        <taxon>Bacillati</taxon>
        <taxon>Actinomycetota</taxon>
        <taxon>Actinomycetes</taxon>
        <taxon>Mycobacteriales</taxon>
        <taxon>Corynebacteriaceae</taxon>
        <taxon>Corynebacterium</taxon>
    </lineage>
</organism>
<dbReference type="PANTHER" id="PTHR43157">
    <property type="entry name" value="PHOSPHATIDYLINOSITOL-GLYCAN BIOSYNTHESIS CLASS F PROTEIN-RELATED"/>
    <property type="match status" value="1"/>
</dbReference>
<dbReference type="EMBL" id="JAEIOS010000013">
    <property type="protein sequence ID" value="MBI8989801.1"/>
    <property type="molecule type" value="Genomic_DNA"/>
</dbReference>
<dbReference type="Proteomes" id="UP000645966">
    <property type="component" value="Unassembled WGS sequence"/>
</dbReference>
<dbReference type="RefSeq" id="WP_198738831.1">
    <property type="nucleotide sequence ID" value="NZ_JAEIOS010000013.1"/>
</dbReference>
<dbReference type="PANTHER" id="PTHR43157:SF31">
    <property type="entry name" value="PHOSPHATIDYLINOSITOL-GLYCAN BIOSYNTHESIS CLASS F PROTEIN"/>
    <property type="match status" value="1"/>
</dbReference>
<evidence type="ECO:0000313" key="2">
    <source>
        <dbReference type="EMBL" id="MBI8989801.1"/>
    </source>
</evidence>
<dbReference type="SUPFAM" id="SSF51735">
    <property type="entry name" value="NAD(P)-binding Rossmann-fold domains"/>
    <property type="match status" value="1"/>
</dbReference>
<evidence type="ECO:0000256" key="1">
    <source>
        <dbReference type="ARBA" id="ARBA00023002"/>
    </source>
</evidence>